<feature type="transmembrane region" description="Helical" evidence="1">
    <location>
        <begin position="982"/>
        <end position="1004"/>
    </location>
</feature>
<evidence type="ECO:0000313" key="2">
    <source>
        <dbReference type="EMBL" id="MDJ1184737.1"/>
    </source>
</evidence>
<dbReference type="SUPFAM" id="SSF82693">
    <property type="entry name" value="Multidrug efflux transporter AcrB pore domain, PN1, PN2, PC1 and PC2 subdomains"/>
    <property type="match status" value="2"/>
</dbReference>
<dbReference type="Gene3D" id="3.30.70.1320">
    <property type="entry name" value="Multidrug efflux transporter AcrB pore domain like"/>
    <property type="match status" value="1"/>
</dbReference>
<feature type="transmembrane region" description="Helical" evidence="1">
    <location>
        <begin position="333"/>
        <end position="352"/>
    </location>
</feature>
<comment type="caution">
    <text evidence="2">The sequence shown here is derived from an EMBL/GenBank/DDBJ whole genome shotgun (WGS) entry which is preliminary data.</text>
</comment>
<feature type="transmembrane region" description="Helical" evidence="1">
    <location>
        <begin position="911"/>
        <end position="935"/>
    </location>
</feature>
<dbReference type="Gene3D" id="1.20.1640.10">
    <property type="entry name" value="Multidrug efflux transporter AcrB transmembrane domain"/>
    <property type="match status" value="2"/>
</dbReference>
<feature type="transmembrane region" description="Helical" evidence="1">
    <location>
        <begin position="855"/>
        <end position="876"/>
    </location>
</feature>
<feature type="transmembrane region" description="Helical" evidence="1">
    <location>
        <begin position="956"/>
        <end position="976"/>
    </location>
</feature>
<dbReference type="InterPro" id="IPR001036">
    <property type="entry name" value="Acrflvin-R"/>
</dbReference>
<dbReference type="Pfam" id="PF00873">
    <property type="entry name" value="ACR_tran"/>
    <property type="match status" value="1"/>
</dbReference>
<keyword evidence="1" id="KW-1133">Transmembrane helix</keyword>
<keyword evidence="1" id="KW-0472">Membrane</keyword>
<dbReference type="RefSeq" id="WP_283759392.1">
    <property type="nucleotide sequence ID" value="NZ_JAQOSQ010000019.1"/>
</dbReference>
<name>A0ABT7BZW8_9CYAN</name>
<proteinExistence type="predicted"/>
<dbReference type="PRINTS" id="PR00702">
    <property type="entry name" value="ACRIFLAVINRP"/>
</dbReference>
<gene>
    <name evidence="2" type="ORF">PMH09_16230</name>
</gene>
<dbReference type="PANTHER" id="PTHR32063:SF18">
    <property type="entry name" value="CATION EFFLUX SYSTEM PROTEIN"/>
    <property type="match status" value="1"/>
</dbReference>
<feature type="transmembrane region" description="Helical" evidence="1">
    <location>
        <begin position="426"/>
        <end position="445"/>
    </location>
</feature>
<dbReference type="SUPFAM" id="SSF82866">
    <property type="entry name" value="Multidrug efflux transporter AcrB transmembrane domain"/>
    <property type="match status" value="2"/>
</dbReference>
<accession>A0ABT7BZW8</accession>
<feature type="transmembrane region" description="Helical" evidence="1">
    <location>
        <begin position="457"/>
        <end position="484"/>
    </location>
</feature>
<keyword evidence="1" id="KW-0812">Transmembrane</keyword>
<feature type="transmembrane region" description="Helical" evidence="1">
    <location>
        <begin position="385"/>
        <end position="405"/>
    </location>
</feature>
<feature type="transmembrane region" description="Helical" evidence="1">
    <location>
        <begin position="518"/>
        <end position="538"/>
    </location>
</feature>
<evidence type="ECO:0000313" key="3">
    <source>
        <dbReference type="Proteomes" id="UP001232992"/>
    </source>
</evidence>
<dbReference type="Proteomes" id="UP001232992">
    <property type="component" value="Unassembled WGS sequence"/>
</dbReference>
<dbReference type="Gene3D" id="3.30.70.1440">
    <property type="entry name" value="Multidrug efflux transporter AcrB pore domain"/>
    <property type="match status" value="1"/>
</dbReference>
<feature type="transmembrane region" description="Helical" evidence="1">
    <location>
        <begin position="883"/>
        <end position="905"/>
    </location>
</feature>
<dbReference type="InterPro" id="IPR027463">
    <property type="entry name" value="AcrB_DN_DC_subdom"/>
</dbReference>
<sequence>MIFYRNRQLLVLSLILIVVWGISSFLTLPRMEDPQLTQRFGTVTTFFPGATPQRVESLITEKIEEELVELEEINYLESTSSTGISVIQIELKETINDVKPVWSEVRSKLDDISLELPPGASDPEYEASNPAANALIVGLTWELDDAPNPALLDRLAEGLEDELRQLPGTDKVERFGAPTEEVRVDVNAVDLARLGLTARSLSQQIQASDAKVSAGQFRNQDTELLFEVDSQLDSLERIRQIPIQLGSDGQVAQLGDIARLSKGVDDPPAELALINGHRAIAVAARVESDYRVDLWAQDARALLQDYQNRLSDGIGMVTILDQSEYVQQRLDGVIRNLILGSSLVILVSLIILGWKSALIVGSALPLATLMVFGAMKVMGIPLHQMSITGIIIALGLLIDNAIVVVDEVQVRLQAGREPGAAVQHTVSHLFIPLLASTLTTVLAFFPIAASPGPTGEFIGAIGTTVILAVGSSLFLSLTIIAALVGRLHHWQPLPQWSWLQYGFSDRHLSKLYRNTLNLLFRSPWFTIGLALVLPIVGFSQFHTLEQQFFPPTNRDQFYIEFELPAQTAIAETQRQVLQARELIRSYPQIDEVQWFLGKSAPTFFYNVVFDRENAPYYAQGIVQLNSTEGLRQTIQDLQRDLDGAFPQAQVLVKQLEQGPPFNAPIELRLYGSDLEELRRLGNELRGELNQVEDVIHTSASLTEALPKLALTVDEVRARRVGLDNEAIANQLDGNLQGIVGGSILEGTEDIPIRVRVADATNSQLGRLSALDLVAPETGETIPLDTLATVGFVPDFASISRYNGQRINTVEGFITAGALPSTVLQRLEEHLKTSEFELPPGYSLAYGGEADARGNAIGNLFSTVGVLAVLMAATLVLSFNSFRLAIVIGTVAIAAVGLAAFALWAFDTLFGFTAILGTLGLIGLAINDSIVVLAALREDPKARYGDRQATVAVVFKSTRHVIATTLTTMMGFVPLLLDPTGFWPPLAIAIAGGLGGATLLALYYIPSVHLLLYRSTNRSQARNEVSPDSIASSMSR</sequence>
<organism evidence="2 3">
    <name type="scientific">Roseofilum casamattae BLCC-M143</name>
    <dbReference type="NCBI Taxonomy" id="3022442"/>
    <lineage>
        <taxon>Bacteria</taxon>
        <taxon>Bacillati</taxon>
        <taxon>Cyanobacteriota</taxon>
        <taxon>Cyanophyceae</taxon>
        <taxon>Desertifilales</taxon>
        <taxon>Desertifilaceae</taxon>
        <taxon>Roseofilum</taxon>
        <taxon>Roseofilum casamattae</taxon>
    </lineage>
</organism>
<feature type="transmembrane region" description="Helical" evidence="1">
    <location>
        <begin position="359"/>
        <end position="379"/>
    </location>
</feature>
<reference evidence="2 3" key="1">
    <citation type="submission" date="2023-01" db="EMBL/GenBank/DDBJ databases">
        <title>Novel diversity within Roseofilum (Cyanobacteria; Desertifilaceae) from marine benthic mats with descriptions of four novel species.</title>
        <authorList>
            <person name="Wang Y."/>
            <person name="Berthold D.E."/>
            <person name="Hu J."/>
            <person name="Lefler F.W."/>
            <person name="Laughinghouse H.D. IV."/>
        </authorList>
    </citation>
    <scope>NUCLEOTIDE SEQUENCE [LARGE SCALE GENOMIC DNA]</scope>
    <source>
        <strain evidence="2 3">BLCC-M143</strain>
    </source>
</reference>
<protein>
    <submittedName>
        <fullName evidence="2">Efflux RND transporter permease subunit</fullName>
    </submittedName>
</protein>
<dbReference type="EMBL" id="JAQOSQ010000019">
    <property type="protein sequence ID" value="MDJ1184737.1"/>
    <property type="molecule type" value="Genomic_DNA"/>
</dbReference>
<dbReference type="SUPFAM" id="SSF82714">
    <property type="entry name" value="Multidrug efflux transporter AcrB TolC docking domain, DN and DC subdomains"/>
    <property type="match status" value="2"/>
</dbReference>
<dbReference type="PANTHER" id="PTHR32063">
    <property type="match status" value="1"/>
</dbReference>
<dbReference type="Gene3D" id="3.30.70.1430">
    <property type="entry name" value="Multidrug efflux transporter AcrB pore domain"/>
    <property type="match status" value="2"/>
</dbReference>
<evidence type="ECO:0000256" key="1">
    <source>
        <dbReference type="SAM" id="Phobius"/>
    </source>
</evidence>
<keyword evidence="3" id="KW-1185">Reference proteome</keyword>
<dbReference type="Gene3D" id="3.30.2090.10">
    <property type="entry name" value="Multidrug efflux transporter AcrB TolC docking domain, DN and DC subdomains"/>
    <property type="match status" value="2"/>
</dbReference>